<dbReference type="Proteomes" id="UP000004080">
    <property type="component" value="Unassembled WGS sequence"/>
</dbReference>
<reference evidence="3 4" key="1">
    <citation type="journal article" date="2012" name="J. Bacteriol.">
        <title>Genome of Bacillus macauensis ZFHKF-1, a Long-Chain-Forming Bacterium.</title>
        <authorList>
            <person name="Cai L."/>
            <person name="Zhang T."/>
        </authorList>
    </citation>
    <scope>NUCLEOTIDE SEQUENCE [LARGE SCALE GENOMIC DNA]</scope>
    <source>
        <strain evidence="3 4">ZFHKF-1</strain>
    </source>
</reference>
<dbReference type="InterPro" id="IPR014593">
    <property type="entry name" value="UCP034961_SH3_2"/>
</dbReference>
<dbReference type="AlphaFoldDB" id="I8AFR3"/>
<protein>
    <recommendedName>
        <fullName evidence="2">SH3 domain-containing protein</fullName>
    </recommendedName>
</protein>
<organism evidence="3 4">
    <name type="scientific">Fictibacillus macauensis ZFHKF-1</name>
    <dbReference type="NCBI Taxonomy" id="1196324"/>
    <lineage>
        <taxon>Bacteria</taxon>
        <taxon>Bacillati</taxon>
        <taxon>Bacillota</taxon>
        <taxon>Bacilli</taxon>
        <taxon>Bacillales</taxon>
        <taxon>Fictibacillaceae</taxon>
        <taxon>Fictibacillus</taxon>
    </lineage>
</organism>
<keyword evidence="4" id="KW-1185">Reference proteome</keyword>
<dbReference type="SUPFAM" id="SSF50044">
    <property type="entry name" value="SH3-domain"/>
    <property type="match status" value="2"/>
</dbReference>
<dbReference type="RefSeq" id="WP_007203370.1">
    <property type="nucleotide sequence ID" value="NZ_AKKV01000037.1"/>
</dbReference>
<feature type="domain" description="SH3" evidence="2">
    <location>
        <begin position="77"/>
        <end position="125"/>
    </location>
</feature>
<evidence type="ECO:0000313" key="3">
    <source>
        <dbReference type="EMBL" id="EIT84219.1"/>
    </source>
</evidence>
<sequence>MNFSAANVAASPVLVVITAYDSSCSSPLSLKAGASVHIGRYYTGSETWENWVYCTPTDGSAAGWVPRSYVDDDGLLLVDYCAHELTVQVEERLFFIKEQGGWYYCGKENTKEVGWVPKTCVAARPT</sequence>
<dbReference type="SMART" id="SM00326">
    <property type="entry name" value="SH3"/>
    <property type="match status" value="2"/>
</dbReference>
<evidence type="ECO:0000313" key="4">
    <source>
        <dbReference type="Proteomes" id="UP000004080"/>
    </source>
</evidence>
<accession>I8AFR3</accession>
<dbReference type="OrthoDB" id="1030757at2"/>
<dbReference type="InterPro" id="IPR036028">
    <property type="entry name" value="SH3-like_dom_sf"/>
</dbReference>
<dbReference type="STRING" id="1196324.A374_16488"/>
<comment type="caution">
    <text evidence="3">The sequence shown here is derived from an EMBL/GenBank/DDBJ whole genome shotgun (WGS) entry which is preliminary data.</text>
</comment>
<gene>
    <name evidence="3" type="ORF">A374_16488</name>
</gene>
<dbReference type="EMBL" id="AKKV01000037">
    <property type="protein sequence ID" value="EIT84219.1"/>
    <property type="molecule type" value="Genomic_DNA"/>
</dbReference>
<proteinExistence type="predicted"/>
<dbReference type="eggNOG" id="ENOG503302Y">
    <property type="taxonomic scope" value="Bacteria"/>
</dbReference>
<feature type="domain" description="SH3" evidence="2">
    <location>
        <begin position="12"/>
        <end position="74"/>
    </location>
</feature>
<name>I8AFR3_9BACL</name>
<dbReference type="Pfam" id="PF07653">
    <property type="entry name" value="SH3_2"/>
    <property type="match status" value="1"/>
</dbReference>
<evidence type="ECO:0000256" key="1">
    <source>
        <dbReference type="ARBA" id="ARBA00022443"/>
    </source>
</evidence>
<dbReference type="InterPro" id="IPR001452">
    <property type="entry name" value="SH3_domain"/>
</dbReference>
<evidence type="ECO:0000259" key="2">
    <source>
        <dbReference type="SMART" id="SM00326"/>
    </source>
</evidence>
<keyword evidence="1" id="KW-0728">SH3 domain</keyword>
<dbReference type="PIRSF" id="PIRSF034961">
    <property type="entry name" value="UCP034961_SH3_2"/>
    <property type="match status" value="1"/>
</dbReference>
<dbReference type="PATRIC" id="fig|1196324.3.peg.3373"/>
<dbReference type="Gene3D" id="2.30.30.40">
    <property type="entry name" value="SH3 Domains"/>
    <property type="match status" value="2"/>
</dbReference>